<dbReference type="EMBL" id="GGEC01002374">
    <property type="protein sequence ID" value="MBW82857.1"/>
    <property type="molecule type" value="Transcribed_RNA"/>
</dbReference>
<evidence type="ECO:0000313" key="1">
    <source>
        <dbReference type="EMBL" id="MBW82857.1"/>
    </source>
</evidence>
<accession>A0A2P2INV3</accession>
<proteinExistence type="predicted"/>
<sequence>MTKCPSLTSLIFLSLPNQTPPNIMSDSELDIILSTS</sequence>
<organism evidence="1">
    <name type="scientific">Rhizophora mucronata</name>
    <name type="common">Asiatic mangrove</name>
    <dbReference type="NCBI Taxonomy" id="61149"/>
    <lineage>
        <taxon>Eukaryota</taxon>
        <taxon>Viridiplantae</taxon>
        <taxon>Streptophyta</taxon>
        <taxon>Embryophyta</taxon>
        <taxon>Tracheophyta</taxon>
        <taxon>Spermatophyta</taxon>
        <taxon>Magnoliopsida</taxon>
        <taxon>eudicotyledons</taxon>
        <taxon>Gunneridae</taxon>
        <taxon>Pentapetalae</taxon>
        <taxon>rosids</taxon>
        <taxon>fabids</taxon>
        <taxon>Malpighiales</taxon>
        <taxon>Rhizophoraceae</taxon>
        <taxon>Rhizophora</taxon>
    </lineage>
</organism>
<protein>
    <submittedName>
        <fullName evidence="1">Uncharacterized protein</fullName>
    </submittedName>
</protein>
<reference evidence="1" key="1">
    <citation type="submission" date="2018-02" db="EMBL/GenBank/DDBJ databases">
        <title>Rhizophora mucronata_Transcriptome.</title>
        <authorList>
            <person name="Meera S.P."/>
            <person name="Sreeshan A."/>
            <person name="Augustine A."/>
        </authorList>
    </citation>
    <scope>NUCLEOTIDE SEQUENCE</scope>
    <source>
        <tissue evidence="1">Leaf</tissue>
    </source>
</reference>
<name>A0A2P2INV3_RHIMU</name>
<dbReference type="AlphaFoldDB" id="A0A2P2INV3"/>